<dbReference type="GO" id="GO:1990281">
    <property type="term" value="C:efflux pump complex"/>
    <property type="evidence" value="ECO:0007669"/>
    <property type="project" value="TreeGrafter"/>
</dbReference>
<sequence>MKNNAITRWLLLGLVVLALIGGLAGYKYREISSAIAFAEAMPEHSESVKAVHPAIVLWTPSVESVGEIKAARQLVLRNELDGSITRVNFRAGEPVSKGQVLLELDAREERAQYQSANVSADLARRVLKRSSQLKDEGALSEDAYDQAQATLGISLAQMDRLKAIISKKTLRAPFDAVSGLHALEVGQYLPLNTEITTLVGRDANYWVDFTLAQQHLLDDGASVVIESPDTAREKVSAQIIASDATVSQDTRHLSYRAEFNDAAGRFKPGMLVTVKIIRAAPMQVVELPNTSVLRDKFQSYVYALEKDEAGIVRAQKVSVTVLAESGDTVIVEGDLTANTWVATNGAFKLYPGLKVNVMSSEIDNSQATNAAISADDRSVRL</sequence>
<dbReference type="InterPro" id="IPR006143">
    <property type="entry name" value="RND_pump_MFP"/>
</dbReference>
<dbReference type="PANTHER" id="PTHR30469">
    <property type="entry name" value="MULTIDRUG RESISTANCE PROTEIN MDTA"/>
    <property type="match status" value="1"/>
</dbReference>
<dbReference type="SUPFAM" id="SSF111369">
    <property type="entry name" value="HlyD-like secretion proteins"/>
    <property type="match status" value="1"/>
</dbReference>
<organism evidence="3 4">
    <name type="scientific">BD1-7 clade bacterium</name>
    <dbReference type="NCBI Taxonomy" id="2029982"/>
    <lineage>
        <taxon>Bacteria</taxon>
        <taxon>Pseudomonadati</taxon>
        <taxon>Pseudomonadota</taxon>
        <taxon>Gammaproteobacteria</taxon>
        <taxon>Cellvibrionales</taxon>
        <taxon>Spongiibacteraceae</taxon>
        <taxon>BD1-7 clade</taxon>
    </lineage>
</organism>
<evidence type="ECO:0000256" key="1">
    <source>
        <dbReference type="ARBA" id="ARBA00009477"/>
    </source>
</evidence>
<feature type="domain" description="CusB-like beta-barrel" evidence="2">
    <location>
        <begin position="212"/>
        <end position="277"/>
    </location>
</feature>
<name>A0A5S9PZ41_9GAMM</name>
<gene>
    <name evidence="3" type="primary">mdtE_2</name>
    <name evidence="3" type="ORF">DPBNPPHM_01367</name>
</gene>
<dbReference type="PANTHER" id="PTHR30469:SF11">
    <property type="entry name" value="BLL4320 PROTEIN"/>
    <property type="match status" value="1"/>
</dbReference>
<dbReference type="Gene3D" id="2.40.30.170">
    <property type="match status" value="1"/>
</dbReference>
<dbReference type="GO" id="GO:0015562">
    <property type="term" value="F:efflux transmembrane transporter activity"/>
    <property type="evidence" value="ECO:0007669"/>
    <property type="project" value="TreeGrafter"/>
</dbReference>
<evidence type="ECO:0000259" key="2">
    <source>
        <dbReference type="Pfam" id="PF25954"/>
    </source>
</evidence>
<dbReference type="Pfam" id="PF25954">
    <property type="entry name" value="Beta-barrel_RND_2"/>
    <property type="match status" value="1"/>
</dbReference>
<evidence type="ECO:0000313" key="4">
    <source>
        <dbReference type="Proteomes" id="UP000434580"/>
    </source>
</evidence>
<dbReference type="NCBIfam" id="TIGR01730">
    <property type="entry name" value="RND_mfp"/>
    <property type="match status" value="1"/>
</dbReference>
<dbReference type="EMBL" id="CACSII010000016">
    <property type="protein sequence ID" value="CAA0110295.1"/>
    <property type="molecule type" value="Genomic_DNA"/>
</dbReference>
<dbReference type="InterPro" id="IPR058792">
    <property type="entry name" value="Beta-barrel_RND_2"/>
</dbReference>
<dbReference type="Gene3D" id="2.40.420.20">
    <property type="match status" value="1"/>
</dbReference>
<dbReference type="Gene3D" id="2.40.50.100">
    <property type="match status" value="1"/>
</dbReference>
<evidence type="ECO:0000313" key="3">
    <source>
        <dbReference type="EMBL" id="CAA0110295.1"/>
    </source>
</evidence>
<accession>A0A5S9PZ41</accession>
<comment type="similarity">
    <text evidence="1">Belongs to the membrane fusion protein (MFP) (TC 8.A.1) family.</text>
</comment>
<protein>
    <submittedName>
        <fullName evidence="3">Multidrug resistance protein MdtE</fullName>
    </submittedName>
</protein>
<reference evidence="3 4" key="1">
    <citation type="submission" date="2019-11" db="EMBL/GenBank/DDBJ databases">
        <authorList>
            <person name="Holert J."/>
        </authorList>
    </citation>
    <scope>NUCLEOTIDE SEQUENCE [LARGE SCALE GENOMIC DNA]</scope>
    <source>
        <strain evidence="3">BC5_2</strain>
    </source>
</reference>
<dbReference type="AlphaFoldDB" id="A0A5S9PZ41"/>
<dbReference type="OrthoDB" id="9806939at2"/>
<proteinExistence type="inferred from homology"/>
<dbReference type="Gene3D" id="1.10.287.470">
    <property type="entry name" value="Helix hairpin bin"/>
    <property type="match status" value="1"/>
</dbReference>
<dbReference type="Proteomes" id="UP000434580">
    <property type="component" value="Unassembled WGS sequence"/>
</dbReference>